<comment type="caution">
    <text evidence="3">The sequence shown here is derived from an EMBL/GenBank/DDBJ whole genome shotgun (WGS) entry which is preliminary data.</text>
</comment>
<feature type="chain" id="PRO_5033063544" description="C1q domain-containing protein" evidence="1">
    <location>
        <begin position="19"/>
        <end position="308"/>
    </location>
</feature>
<evidence type="ECO:0000313" key="4">
    <source>
        <dbReference type="Proteomes" id="UP000596742"/>
    </source>
</evidence>
<dbReference type="AlphaFoldDB" id="A0A8B6FFR3"/>
<accession>A0A8B6FFR3</accession>
<dbReference type="InterPro" id="IPR001073">
    <property type="entry name" value="C1q_dom"/>
</dbReference>
<keyword evidence="1" id="KW-0732">Signal</keyword>
<dbReference type="Proteomes" id="UP000596742">
    <property type="component" value="Unassembled WGS sequence"/>
</dbReference>
<organism evidence="3 4">
    <name type="scientific">Mytilus galloprovincialis</name>
    <name type="common">Mediterranean mussel</name>
    <dbReference type="NCBI Taxonomy" id="29158"/>
    <lineage>
        <taxon>Eukaryota</taxon>
        <taxon>Metazoa</taxon>
        <taxon>Spiralia</taxon>
        <taxon>Lophotrochozoa</taxon>
        <taxon>Mollusca</taxon>
        <taxon>Bivalvia</taxon>
        <taxon>Autobranchia</taxon>
        <taxon>Pteriomorphia</taxon>
        <taxon>Mytilida</taxon>
        <taxon>Mytiloidea</taxon>
        <taxon>Mytilidae</taxon>
        <taxon>Mytilinae</taxon>
        <taxon>Mytilus</taxon>
    </lineage>
</organism>
<feature type="domain" description="C1q" evidence="2">
    <location>
        <begin position="220"/>
        <end position="298"/>
    </location>
</feature>
<dbReference type="Pfam" id="PF00386">
    <property type="entry name" value="C1q"/>
    <property type="match status" value="1"/>
</dbReference>
<dbReference type="InterPro" id="IPR008983">
    <property type="entry name" value="Tumour_necrosis_fac-like_dom"/>
</dbReference>
<keyword evidence="4" id="KW-1185">Reference proteome</keyword>
<evidence type="ECO:0000256" key="1">
    <source>
        <dbReference type="SAM" id="SignalP"/>
    </source>
</evidence>
<sequence>MDIVRTLIILLGLTFVRASSSSIGSKFESSLSCSKFHFEEKVLEKLVRLEIKMDAWEKSINSKFDEMNNIKKQTETFVKSGQEARLQDQTRFNKSYQEIVEHFKTQADNETDIYGDQINALLESLSSKIDVFTEAEKKWESDKQSMQFSFDKQQRRFNSSYAQIVENFNVNFNKKLQDLISNIQPVVLTGCSVGSTASAGSLKFPDIKTSIGVSDLSSFKSTGQFTCQVPGYYYITVTTMSLSNNPRIEIMRNYTAIHWQYMTGNAHNYWTPGAAAMALELKSNDNVWIKLVSLNNIYRSCLTIFKIN</sequence>
<feature type="signal peptide" evidence="1">
    <location>
        <begin position="1"/>
        <end position="18"/>
    </location>
</feature>
<evidence type="ECO:0000259" key="2">
    <source>
        <dbReference type="Pfam" id="PF00386"/>
    </source>
</evidence>
<proteinExistence type="predicted"/>
<gene>
    <name evidence="3" type="ORF">MGAL_10B051041</name>
</gene>
<evidence type="ECO:0000313" key="3">
    <source>
        <dbReference type="EMBL" id="VDI49174.1"/>
    </source>
</evidence>
<dbReference type="SUPFAM" id="SSF49842">
    <property type="entry name" value="TNF-like"/>
    <property type="match status" value="1"/>
</dbReference>
<dbReference type="OrthoDB" id="10353637at2759"/>
<protein>
    <recommendedName>
        <fullName evidence="2">C1q domain-containing protein</fullName>
    </recommendedName>
</protein>
<dbReference type="Gene3D" id="2.60.120.40">
    <property type="match status" value="1"/>
</dbReference>
<dbReference type="EMBL" id="UYJE01006798">
    <property type="protein sequence ID" value="VDI49174.1"/>
    <property type="molecule type" value="Genomic_DNA"/>
</dbReference>
<reference evidence="3" key="1">
    <citation type="submission" date="2018-11" db="EMBL/GenBank/DDBJ databases">
        <authorList>
            <person name="Alioto T."/>
            <person name="Alioto T."/>
        </authorList>
    </citation>
    <scope>NUCLEOTIDE SEQUENCE</scope>
</reference>
<name>A0A8B6FFR3_MYTGA</name>